<sequence length="199" mass="21752">MFFLGYVHLLKHPYAPVTIMPRTLLDDWISFQPLALLPYVSLWVYVSTPPMFMVRHREIIAYGVRAAVLCGLGLAFFYLWPTAVPLADIDWARYPGVAFLKGVDAAGNACPSLHVATAVFSAIWLHQLLRAFGTGRMGLVFNWLWCLAIAYSTLATKQHVAVDVLAGAALGAGVAWLSLLKIDGFQSLTVSAVTANRSA</sequence>
<feature type="transmembrane region" description="Helical" evidence="1">
    <location>
        <begin position="105"/>
        <end position="125"/>
    </location>
</feature>
<feature type="transmembrane region" description="Helical" evidence="1">
    <location>
        <begin position="59"/>
        <end position="80"/>
    </location>
</feature>
<dbReference type="SUPFAM" id="SSF48317">
    <property type="entry name" value="Acid phosphatase/Vanadium-dependent haloperoxidase"/>
    <property type="match status" value="1"/>
</dbReference>
<reference evidence="3 4" key="1">
    <citation type="submission" date="2024-07" db="EMBL/GenBank/DDBJ databases">
        <title>Uliginosibacterium flavum JJ3220;KACC:17644.</title>
        <authorList>
            <person name="Kim M.K."/>
        </authorList>
    </citation>
    <scope>NUCLEOTIDE SEQUENCE [LARGE SCALE GENOMIC DNA]</scope>
    <source>
        <strain evidence="3 4">KACC:17644</strain>
    </source>
</reference>
<gene>
    <name evidence="3" type="ORF">ABXR19_16820</name>
</gene>
<keyword evidence="1" id="KW-0812">Transmembrane</keyword>
<feature type="domain" description="Phosphatidic acid phosphatase type 2/haloperoxidase" evidence="2">
    <location>
        <begin position="100"/>
        <end position="180"/>
    </location>
</feature>
<name>A0ABV2TPK2_9RHOO</name>
<dbReference type="Pfam" id="PF01569">
    <property type="entry name" value="PAP2"/>
    <property type="match status" value="1"/>
</dbReference>
<feature type="transmembrane region" description="Helical" evidence="1">
    <location>
        <begin position="28"/>
        <end position="47"/>
    </location>
</feature>
<comment type="caution">
    <text evidence="3">The sequence shown here is derived from an EMBL/GenBank/DDBJ whole genome shotgun (WGS) entry which is preliminary data.</text>
</comment>
<keyword evidence="1" id="KW-0472">Membrane</keyword>
<accession>A0ABV2TPK2</accession>
<dbReference type="EMBL" id="JBEWZI010000023">
    <property type="protein sequence ID" value="MET7015857.1"/>
    <property type="molecule type" value="Genomic_DNA"/>
</dbReference>
<evidence type="ECO:0000313" key="3">
    <source>
        <dbReference type="EMBL" id="MET7015857.1"/>
    </source>
</evidence>
<evidence type="ECO:0000256" key="1">
    <source>
        <dbReference type="SAM" id="Phobius"/>
    </source>
</evidence>
<dbReference type="InterPro" id="IPR000326">
    <property type="entry name" value="PAP2/HPO"/>
</dbReference>
<feature type="transmembrane region" description="Helical" evidence="1">
    <location>
        <begin position="137"/>
        <end position="154"/>
    </location>
</feature>
<keyword evidence="4" id="KW-1185">Reference proteome</keyword>
<dbReference type="Gene3D" id="1.20.144.10">
    <property type="entry name" value="Phosphatidic acid phosphatase type 2/haloperoxidase"/>
    <property type="match status" value="1"/>
</dbReference>
<feature type="transmembrane region" description="Helical" evidence="1">
    <location>
        <begin position="160"/>
        <end position="180"/>
    </location>
</feature>
<protein>
    <submittedName>
        <fullName evidence="3">Phosphatase PAP2 family protein</fullName>
    </submittedName>
</protein>
<proteinExistence type="predicted"/>
<dbReference type="RefSeq" id="WP_354602316.1">
    <property type="nucleotide sequence ID" value="NZ_JBEWZI010000023.1"/>
</dbReference>
<evidence type="ECO:0000259" key="2">
    <source>
        <dbReference type="Pfam" id="PF01569"/>
    </source>
</evidence>
<dbReference type="InterPro" id="IPR036938">
    <property type="entry name" value="PAP2/HPO_sf"/>
</dbReference>
<dbReference type="Proteomes" id="UP001549691">
    <property type="component" value="Unassembled WGS sequence"/>
</dbReference>
<evidence type="ECO:0000313" key="4">
    <source>
        <dbReference type="Proteomes" id="UP001549691"/>
    </source>
</evidence>
<keyword evidence="1" id="KW-1133">Transmembrane helix</keyword>
<organism evidence="3 4">
    <name type="scientific">Uliginosibacterium flavum</name>
    <dbReference type="NCBI Taxonomy" id="1396831"/>
    <lineage>
        <taxon>Bacteria</taxon>
        <taxon>Pseudomonadati</taxon>
        <taxon>Pseudomonadota</taxon>
        <taxon>Betaproteobacteria</taxon>
        <taxon>Rhodocyclales</taxon>
        <taxon>Zoogloeaceae</taxon>
        <taxon>Uliginosibacterium</taxon>
    </lineage>
</organism>